<dbReference type="PROSITE" id="PS51257">
    <property type="entry name" value="PROKAR_LIPOPROTEIN"/>
    <property type="match status" value="1"/>
</dbReference>
<feature type="chain" id="PRO_5047213526" evidence="7">
    <location>
        <begin position="23"/>
        <end position="258"/>
    </location>
</feature>
<comment type="subcellular location">
    <subcellularLocation>
        <location evidence="1">Cell membrane</location>
    </subcellularLocation>
</comment>
<dbReference type="Pfam" id="PF04277">
    <property type="entry name" value="OAD_gamma"/>
    <property type="match status" value="1"/>
</dbReference>
<dbReference type="Proteomes" id="UP001299546">
    <property type="component" value="Unassembled WGS sequence"/>
</dbReference>
<accession>A0ABS8DCZ0</accession>
<keyword evidence="7" id="KW-0732">Signal</keyword>
<feature type="domain" description="DUF3887" evidence="8">
    <location>
        <begin position="40"/>
        <end position="143"/>
    </location>
</feature>
<feature type="signal peptide" evidence="7">
    <location>
        <begin position="1"/>
        <end position="22"/>
    </location>
</feature>
<keyword evidence="4 6" id="KW-1133">Transmembrane helix</keyword>
<dbReference type="InterPro" id="IPR024981">
    <property type="entry name" value="DUF3887"/>
</dbReference>
<dbReference type="Pfam" id="PF13026">
    <property type="entry name" value="DUF3887"/>
    <property type="match status" value="1"/>
</dbReference>
<feature type="transmembrane region" description="Helical" evidence="6">
    <location>
        <begin position="163"/>
        <end position="186"/>
    </location>
</feature>
<protein>
    <submittedName>
        <fullName evidence="9">OadG family protein</fullName>
    </submittedName>
</protein>
<evidence type="ECO:0000256" key="2">
    <source>
        <dbReference type="ARBA" id="ARBA00022475"/>
    </source>
</evidence>
<evidence type="ECO:0000256" key="3">
    <source>
        <dbReference type="ARBA" id="ARBA00022692"/>
    </source>
</evidence>
<evidence type="ECO:0000256" key="5">
    <source>
        <dbReference type="ARBA" id="ARBA00023136"/>
    </source>
</evidence>
<evidence type="ECO:0000313" key="9">
    <source>
        <dbReference type="EMBL" id="MCB7386280.1"/>
    </source>
</evidence>
<dbReference type="InterPro" id="IPR005899">
    <property type="entry name" value="Na_pump_deCOase"/>
</dbReference>
<dbReference type="NCBIfam" id="TIGR01195">
    <property type="entry name" value="oadG_fam"/>
    <property type="match status" value="1"/>
</dbReference>
<evidence type="ECO:0000256" key="1">
    <source>
        <dbReference type="ARBA" id="ARBA00004236"/>
    </source>
</evidence>
<evidence type="ECO:0000259" key="8">
    <source>
        <dbReference type="Pfam" id="PF13026"/>
    </source>
</evidence>
<keyword evidence="3 6" id="KW-0812">Transmembrane</keyword>
<keyword evidence="2" id="KW-1003">Cell membrane</keyword>
<organism evidence="9 10">
    <name type="scientific">Bariatricus massiliensis</name>
    <dbReference type="NCBI Taxonomy" id="1745713"/>
    <lineage>
        <taxon>Bacteria</taxon>
        <taxon>Bacillati</taxon>
        <taxon>Bacillota</taxon>
        <taxon>Clostridia</taxon>
        <taxon>Lachnospirales</taxon>
        <taxon>Lachnospiraceae</taxon>
        <taxon>Bariatricus</taxon>
    </lineage>
</organism>
<evidence type="ECO:0000313" key="10">
    <source>
        <dbReference type="Proteomes" id="UP001299546"/>
    </source>
</evidence>
<gene>
    <name evidence="9" type="ORF">LIZ65_03175</name>
</gene>
<keyword evidence="5 6" id="KW-0472">Membrane</keyword>
<name>A0ABS8DCZ0_9FIRM</name>
<reference evidence="9 10" key="1">
    <citation type="submission" date="2021-10" db="EMBL/GenBank/DDBJ databases">
        <title>Collection of gut derived symbiotic bacterial strains cultured from healthy donors.</title>
        <authorList>
            <person name="Lin H."/>
            <person name="Littmann E."/>
            <person name="Kohout C."/>
            <person name="Pamer E.G."/>
        </authorList>
    </citation>
    <scope>NUCLEOTIDE SEQUENCE [LARGE SCALE GENOMIC DNA]</scope>
    <source>
        <strain evidence="9 10">DFI.1.165</strain>
    </source>
</reference>
<evidence type="ECO:0000256" key="6">
    <source>
        <dbReference type="SAM" id="Phobius"/>
    </source>
</evidence>
<keyword evidence="10" id="KW-1185">Reference proteome</keyword>
<evidence type="ECO:0000256" key="4">
    <source>
        <dbReference type="ARBA" id="ARBA00022989"/>
    </source>
</evidence>
<dbReference type="EMBL" id="JAJCIS010000001">
    <property type="protein sequence ID" value="MCB7386280.1"/>
    <property type="molecule type" value="Genomic_DNA"/>
</dbReference>
<dbReference type="RefSeq" id="WP_066732584.1">
    <property type="nucleotide sequence ID" value="NZ_JAJCIQ010000001.1"/>
</dbReference>
<sequence>MKKRISLLVCAIALALSFTGCSGKESVKYDKDTLETACEQVFAIVENGSITEEQVDSMSDWNQGYLMAQFESQTGVKMDADAFTTALAAWQASLEECGAYIDHGDFSFKESSTGVVASTEAEFADRSASLEFSFDEKLKLESFSINAHYGPSEILGKAGMNTLIGMGTVFVVLIFMSIIISLMKYIPVLFDKSGRQKNAEVAQVDAGPAVSAEVVEESVDDIELVAVIAAAIAAYEGTSTDGFVVRSVKRRKSNKWNA</sequence>
<comment type="caution">
    <text evidence="9">The sequence shown here is derived from an EMBL/GenBank/DDBJ whole genome shotgun (WGS) entry which is preliminary data.</text>
</comment>
<proteinExistence type="predicted"/>
<evidence type="ECO:0000256" key="7">
    <source>
        <dbReference type="SAM" id="SignalP"/>
    </source>
</evidence>